<keyword evidence="8" id="KW-0472">Membrane</keyword>
<gene>
    <name evidence="14" type="primary">rfaC</name>
    <name evidence="14" type="ORF">PRHACTZTBTEA_044</name>
</gene>
<name>A0ABM9NND6_9GAMM</name>
<dbReference type="InterPro" id="IPR051199">
    <property type="entry name" value="LPS_LOS_Heptosyltrfase"/>
</dbReference>
<dbReference type="InterPro" id="IPR011908">
    <property type="entry name" value="LipoPS_heptosylTferase-I"/>
</dbReference>
<comment type="subcellular location">
    <subcellularLocation>
        <location evidence="1">Cell inner membrane</location>
        <topology evidence="1">Peripheral membrane protein</topology>
        <orientation evidence="1">Cytoplasmic side</orientation>
    </subcellularLocation>
</comment>
<dbReference type="PANTHER" id="PTHR30160:SF19">
    <property type="entry name" value="LIPOPOLYSACCHARIDE HEPTOSYLTRANSFERASE 1"/>
    <property type="match status" value="1"/>
</dbReference>
<dbReference type="NCBIfam" id="NF008204">
    <property type="entry name" value="PRK10964.1"/>
    <property type="match status" value="1"/>
</dbReference>
<dbReference type="EC" id="2.4.99.23" evidence="10"/>
<evidence type="ECO:0000256" key="5">
    <source>
        <dbReference type="ARBA" id="ARBA00022676"/>
    </source>
</evidence>
<dbReference type="SUPFAM" id="SSF53756">
    <property type="entry name" value="UDP-Glycosyltransferase/glycogen phosphorylase"/>
    <property type="match status" value="1"/>
</dbReference>
<keyword evidence="7" id="KW-0448">Lipopolysaccharide biosynthesis</keyword>
<dbReference type="PANTHER" id="PTHR30160">
    <property type="entry name" value="TETRAACYLDISACCHARIDE 4'-KINASE-RELATED"/>
    <property type="match status" value="1"/>
</dbReference>
<keyword evidence="6 14" id="KW-0808">Transferase</keyword>
<sequence length="320" mass="37556">MKVLLIKTSSMGDIIHCLPALTDAKKIIPNIKFDWVIEKDYSQIPTWHNATKNIFIAPIRQWRKNLFSTKVKIERNIFYKKLQKTYYDAIIDAQGLLKSVFFVTRFSNGIKHGYDFYSITEKLASFFYNQKHYIKKQQHAVERIRQLFAKSLKYKYKNTKGDFNIINFFSKLTNKTSKPYIIFLHSTTRKNKHWPENHWRELIFNIKKLNIKIKLPWSNTYEQQRAFRLAKDFNFVNILPKMTLIEIGQQIFNAKAIVSVDTGLSHLASALNIPNITIFGPTNPKLIGGYGEKQYSIKSYNKKMSAIKAIDVFKKLNNIL</sequence>
<evidence type="ECO:0000256" key="3">
    <source>
        <dbReference type="ARBA" id="ARBA00022475"/>
    </source>
</evidence>
<protein>
    <recommendedName>
        <fullName evidence="11">Lipopolysaccharide heptosyltransferase 1</fullName>
        <ecNumber evidence="10">2.4.99.23</ecNumber>
    </recommendedName>
    <alternativeName>
        <fullName evidence="12">ADP-heptose:lipopolysaccharide heptosyltransferase I</fullName>
    </alternativeName>
</protein>
<reference evidence="14" key="1">
    <citation type="submission" date="2024-04" db="EMBL/GenBank/DDBJ databases">
        <authorList>
            <person name="Manzano-Marin A."/>
            <person name="Manzano-Marin A."/>
            <person name="Alejandro Manzano Marin A."/>
        </authorList>
    </citation>
    <scope>NUCLEOTIDE SEQUENCE [LARGE SCALE GENOMIC DNA]</scope>
    <source>
        <strain evidence="14">TABTEA</strain>
    </source>
</reference>
<evidence type="ECO:0000256" key="11">
    <source>
        <dbReference type="ARBA" id="ARBA00044190"/>
    </source>
</evidence>
<keyword evidence="15" id="KW-1185">Reference proteome</keyword>
<evidence type="ECO:0000256" key="12">
    <source>
        <dbReference type="ARBA" id="ARBA00044330"/>
    </source>
</evidence>
<evidence type="ECO:0000256" key="2">
    <source>
        <dbReference type="ARBA" id="ARBA00004713"/>
    </source>
</evidence>
<dbReference type="Gene3D" id="3.40.50.2000">
    <property type="entry name" value="Glycogen Phosphorylase B"/>
    <property type="match status" value="2"/>
</dbReference>
<dbReference type="GO" id="GO:0016740">
    <property type="term" value="F:transferase activity"/>
    <property type="evidence" value="ECO:0007669"/>
    <property type="project" value="UniProtKB-KW"/>
</dbReference>
<organism evidence="14 15">
    <name type="scientific">Candidatus Providencia siddallii</name>
    <dbReference type="NCBI Taxonomy" id="1715285"/>
    <lineage>
        <taxon>Bacteria</taxon>
        <taxon>Pseudomonadati</taxon>
        <taxon>Pseudomonadota</taxon>
        <taxon>Gammaproteobacteria</taxon>
        <taxon>Enterobacterales</taxon>
        <taxon>Morganellaceae</taxon>
        <taxon>Providencia</taxon>
    </lineage>
</organism>
<evidence type="ECO:0000256" key="6">
    <source>
        <dbReference type="ARBA" id="ARBA00022679"/>
    </source>
</evidence>
<dbReference type="EMBL" id="OZ034688">
    <property type="protein sequence ID" value="CAL1328984.1"/>
    <property type="molecule type" value="Genomic_DNA"/>
</dbReference>
<dbReference type="Pfam" id="PF01075">
    <property type="entry name" value="Glyco_transf_9"/>
    <property type="match status" value="1"/>
</dbReference>
<keyword evidence="4" id="KW-0997">Cell inner membrane</keyword>
<accession>A0ABM9NND6</accession>
<evidence type="ECO:0000313" key="15">
    <source>
        <dbReference type="Proteomes" id="UP001497533"/>
    </source>
</evidence>
<keyword evidence="5" id="KW-0328">Glycosyltransferase</keyword>
<evidence type="ECO:0000256" key="10">
    <source>
        <dbReference type="ARBA" id="ARBA00044041"/>
    </source>
</evidence>
<keyword evidence="3" id="KW-1003">Cell membrane</keyword>
<comment type="catalytic activity">
    <reaction evidence="13">
        <text>an alpha-Kdo-(2-&gt;4)-alpha-Kdo-(2-&gt;6)-lipid A + ADP-L-glycero-beta-D-manno-heptose = an L-alpha-D-Hep-(1-&gt;5)-[alpha-Kdo-(2-&gt;4)]-alpha-Kdo-(2-&gt;6)-lipid A + ADP + H(+)</text>
        <dbReference type="Rhea" id="RHEA:74067"/>
        <dbReference type="ChEBI" id="CHEBI:15378"/>
        <dbReference type="ChEBI" id="CHEBI:61506"/>
        <dbReference type="ChEBI" id="CHEBI:176431"/>
        <dbReference type="ChEBI" id="CHEBI:193068"/>
        <dbReference type="ChEBI" id="CHEBI:456216"/>
        <dbReference type="EC" id="2.4.99.23"/>
    </reaction>
</comment>
<dbReference type="InterPro" id="IPR002201">
    <property type="entry name" value="Glyco_trans_9"/>
</dbReference>
<comment type="pathway">
    <text evidence="2">Bacterial outer membrane biogenesis; LPS core biosynthesis.</text>
</comment>
<evidence type="ECO:0000256" key="9">
    <source>
        <dbReference type="ARBA" id="ARBA00043995"/>
    </source>
</evidence>
<dbReference type="CDD" id="cd03789">
    <property type="entry name" value="GT9_LPS_heptosyltransferase"/>
    <property type="match status" value="1"/>
</dbReference>
<dbReference type="RefSeq" id="WP_341765042.1">
    <property type="nucleotide sequence ID" value="NZ_OZ034688.1"/>
</dbReference>
<evidence type="ECO:0000256" key="7">
    <source>
        <dbReference type="ARBA" id="ARBA00022985"/>
    </source>
</evidence>
<evidence type="ECO:0000256" key="4">
    <source>
        <dbReference type="ARBA" id="ARBA00022519"/>
    </source>
</evidence>
<dbReference type="Proteomes" id="UP001497533">
    <property type="component" value="Chromosome"/>
</dbReference>
<evidence type="ECO:0000256" key="13">
    <source>
        <dbReference type="ARBA" id="ARBA00049201"/>
    </source>
</evidence>
<dbReference type="NCBIfam" id="TIGR02193">
    <property type="entry name" value="heptsyl_trn_I"/>
    <property type="match status" value="1"/>
</dbReference>
<evidence type="ECO:0000256" key="8">
    <source>
        <dbReference type="ARBA" id="ARBA00023136"/>
    </source>
</evidence>
<proteinExistence type="inferred from homology"/>
<comment type="similarity">
    <text evidence="9">Belongs to the glycosyltransferase 9 family.</text>
</comment>
<evidence type="ECO:0000313" key="14">
    <source>
        <dbReference type="EMBL" id="CAL1328984.1"/>
    </source>
</evidence>
<evidence type="ECO:0000256" key="1">
    <source>
        <dbReference type="ARBA" id="ARBA00004515"/>
    </source>
</evidence>